<protein>
    <submittedName>
        <fullName evidence="1">Uncharacterized protein</fullName>
    </submittedName>
</protein>
<comment type="caution">
    <text evidence="1">The sequence shown here is derived from an EMBL/GenBank/DDBJ whole genome shotgun (WGS) entry which is preliminary data.</text>
</comment>
<accession>A0ABQ9JYZ7</accession>
<gene>
    <name evidence="1" type="ORF">NQ317_019434</name>
</gene>
<name>A0ABQ9JYZ7_9CUCU</name>
<evidence type="ECO:0000313" key="1">
    <source>
        <dbReference type="EMBL" id="KAJ8983581.1"/>
    </source>
</evidence>
<dbReference type="EMBL" id="JAPWTJ010000069">
    <property type="protein sequence ID" value="KAJ8983581.1"/>
    <property type="molecule type" value="Genomic_DNA"/>
</dbReference>
<evidence type="ECO:0000313" key="2">
    <source>
        <dbReference type="Proteomes" id="UP001162164"/>
    </source>
</evidence>
<organism evidence="1 2">
    <name type="scientific">Molorchus minor</name>
    <dbReference type="NCBI Taxonomy" id="1323400"/>
    <lineage>
        <taxon>Eukaryota</taxon>
        <taxon>Metazoa</taxon>
        <taxon>Ecdysozoa</taxon>
        <taxon>Arthropoda</taxon>
        <taxon>Hexapoda</taxon>
        <taxon>Insecta</taxon>
        <taxon>Pterygota</taxon>
        <taxon>Neoptera</taxon>
        <taxon>Endopterygota</taxon>
        <taxon>Coleoptera</taxon>
        <taxon>Polyphaga</taxon>
        <taxon>Cucujiformia</taxon>
        <taxon>Chrysomeloidea</taxon>
        <taxon>Cerambycidae</taxon>
        <taxon>Lamiinae</taxon>
        <taxon>Monochamini</taxon>
        <taxon>Molorchus</taxon>
    </lineage>
</organism>
<reference evidence="1" key="1">
    <citation type="journal article" date="2023" name="Insect Mol. Biol.">
        <title>Genome sequencing provides insights into the evolution of gene families encoding plant cell wall-degrading enzymes in longhorned beetles.</title>
        <authorList>
            <person name="Shin N.R."/>
            <person name="Okamura Y."/>
            <person name="Kirsch R."/>
            <person name="Pauchet Y."/>
        </authorList>
    </citation>
    <scope>NUCLEOTIDE SEQUENCE</scope>
    <source>
        <strain evidence="1">MMC_N1</strain>
    </source>
</reference>
<proteinExistence type="predicted"/>
<keyword evidence="2" id="KW-1185">Reference proteome</keyword>
<dbReference type="Proteomes" id="UP001162164">
    <property type="component" value="Unassembled WGS sequence"/>
</dbReference>
<sequence>MRILALPHSNNKDSAIDGGVVRRHIILSRKQSMIRVADGKVNCEVVMSRNTTRSTTRLRRNTTNTSMRQAAWQAAQIEFPRSKSYLAPQF</sequence>